<protein>
    <submittedName>
        <fullName evidence="2">Acetyltransferase</fullName>
    </submittedName>
</protein>
<dbReference type="PROSITE" id="PS51186">
    <property type="entry name" value="GNAT"/>
    <property type="match status" value="1"/>
</dbReference>
<dbReference type="PATRIC" id="fig|1379739.3.peg.893"/>
<dbReference type="CDD" id="cd04301">
    <property type="entry name" value="NAT_SF"/>
    <property type="match status" value="1"/>
</dbReference>
<dbReference type="HOGENOM" id="CLU_118417_0_0_9"/>
<evidence type="ECO:0000259" key="1">
    <source>
        <dbReference type="PROSITE" id="PS51186"/>
    </source>
</evidence>
<dbReference type="InterPro" id="IPR016181">
    <property type="entry name" value="Acyl_CoA_acyltransferase"/>
</dbReference>
<dbReference type="EMBL" id="JXSU01000007">
    <property type="protein sequence ID" value="KIS22581.1"/>
    <property type="molecule type" value="Genomic_DNA"/>
</dbReference>
<sequence length="145" mass="16882">MNFKEMTVSDIKEVVDIYVHTFNSPPWNDKWTIETASKRLYQMINCESSYGLVAYEDELICGMILGSEEQFYDGVVFNIKEFCVRNDIRNKGLGTKIFEEFENRLKGKGITEITLVTTKDYRTEGFYKKRGLQSNNEMVVMGKEL</sequence>
<feature type="domain" description="N-acetyltransferase" evidence="1">
    <location>
        <begin position="1"/>
        <end position="145"/>
    </location>
</feature>
<proteinExistence type="predicted"/>
<comment type="caution">
    <text evidence="2">The sequence shown here is derived from an EMBL/GenBank/DDBJ whole genome shotgun (WGS) entry which is preliminary data.</text>
</comment>
<reference evidence="2 3" key="1">
    <citation type="submission" date="2014-06" db="EMBL/GenBank/DDBJ databases">
        <title>Genome characterization of distinct group I Clostridium botulinum lineages.</title>
        <authorList>
            <person name="Giordani F."/>
            <person name="Anselmo A."/>
            <person name="Fillo S."/>
            <person name="Palozzi A.M."/>
            <person name="Fortunato A."/>
            <person name="Gentile B."/>
            <person name="Ciammaruconi A."/>
            <person name="Anniballi F."/>
            <person name="De Medici D."/>
            <person name="Lista F."/>
        </authorList>
    </citation>
    <scope>NUCLEOTIDE SEQUENCE [LARGE SCALE GENOMIC DNA]</scope>
    <source>
        <strain evidence="2 3">B2 450</strain>
    </source>
</reference>
<dbReference type="Pfam" id="PF00583">
    <property type="entry name" value="Acetyltransf_1"/>
    <property type="match status" value="1"/>
</dbReference>
<evidence type="ECO:0000313" key="3">
    <source>
        <dbReference type="Proteomes" id="UP000032250"/>
    </source>
</evidence>
<dbReference type="RefSeq" id="WP_003488531.1">
    <property type="nucleotide sequence ID" value="NZ_JXSU01000007.1"/>
</dbReference>
<dbReference type="AlphaFoldDB" id="A0A0D1BUZ8"/>
<name>A0A0D1BUZ8_CLOBO</name>
<gene>
    <name evidence="2" type="ORF">N495_02905</name>
</gene>
<dbReference type="GO" id="GO:0016747">
    <property type="term" value="F:acyltransferase activity, transferring groups other than amino-acyl groups"/>
    <property type="evidence" value="ECO:0007669"/>
    <property type="project" value="InterPro"/>
</dbReference>
<dbReference type="Proteomes" id="UP000032250">
    <property type="component" value="Unassembled WGS sequence"/>
</dbReference>
<dbReference type="InterPro" id="IPR000182">
    <property type="entry name" value="GNAT_dom"/>
</dbReference>
<dbReference type="Gene3D" id="3.40.630.30">
    <property type="match status" value="1"/>
</dbReference>
<organism evidence="2 3">
    <name type="scientific">Clostridium botulinum B2 450</name>
    <dbReference type="NCBI Taxonomy" id="1379739"/>
    <lineage>
        <taxon>Bacteria</taxon>
        <taxon>Bacillati</taxon>
        <taxon>Bacillota</taxon>
        <taxon>Clostridia</taxon>
        <taxon>Eubacteriales</taxon>
        <taxon>Clostridiaceae</taxon>
        <taxon>Clostridium</taxon>
    </lineage>
</organism>
<evidence type="ECO:0000313" key="2">
    <source>
        <dbReference type="EMBL" id="KIS22581.1"/>
    </source>
</evidence>
<dbReference type="OrthoDB" id="9775804at2"/>
<keyword evidence="2" id="KW-0808">Transferase</keyword>
<dbReference type="SUPFAM" id="SSF55729">
    <property type="entry name" value="Acyl-CoA N-acyltransferases (Nat)"/>
    <property type="match status" value="1"/>
</dbReference>
<accession>A0A0D1BUZ8</accession>